<protein>
    <submittedName>
        <fullName evidence="2">Uncharacterized protein</fullName>
    </submittedName>
</protein>
<reference evidence="2 3" key="1">
    <citation type="journal article" date="2011" name="J. Bacteriol.">
        <title>Genome sequence of the ethanol-producing Zymomonas mobilis subsp. pomaceae lectotype strain ATCC 29192.</title>
        <authorList>
            <person name="Kouvelis V.N."/>
            <person name="Davenport K.W."/>
            <person name="Brettin T.S."/>
            <person name="Bruce D."/>
            <person name="Detter C."/>
            <person name="Han C.S."/>
            <person name="Nolan M."/>
            <person name="Tapia R."/>
            <person name="Damoulaki A."/>
            <person name="Kyrpides N.C."/>
            <person name="Typas M.A."/>
            <person name="Pappas K.M."/>
        </authorList>
    </citation>
    <scope>NUCLEOTIDE SEQUENCE [LARGE SCALE GENOMIC DNA]</scope>
    <source>
        <strain evidence="3">ATCC 29192 / DSM 22645 / JCM 10191 / CCUG 17912 / NBRC 13757 / NCIMB 11200 / NRRL B-4491 / Barker I</strain>
    </source>
</reference>
<dbReference type="Proteomes" id="UP000000491">
    <property type="component" value="Chromosome"/>
</dbReference>
<dbReference type="EMBL" id="CP002865">
    <property type="protein sequence ID" value="AEI38072.1"/>
    <property type="molecule type" value="Genomic_DNA"/>
</dbReference>
<gene>
    <name evidence="2" type="ordered locus">Zymop_1177</name>
</gene>
<keyword evidence="1" id="KW-1133">Transmembrane helix</keyword>
<dbReference type="PATRIC" id="fig|579138.3.peg.1248"/>
<evidence type="ECO:0000313" key="2">
    <source>
        <dbReference type="EMBL" id="AEI38072.1"/>
    </source>
</evidence>
<keyword evidence="1" id="KW-0812">Transmembrane</keyword>
<dbReference type="AlphaFoldDB" id="F8ETX5"/>
<name>F8ETX5_ZYMMT</name>
<evidence type="ECO:0000256" key="1">
    <source>
        <dbReference type="SAM" id="Phobius"/>
    </source>
</evidence>
<dbReference type="STRING" id="579138.Zymop_1177"/>
<proteinExistence type="predicted"/>
<feature type="transmembrane region" description="Helical" evidence="1">
    <location>
        <begin position="6"/>
        <end position="26"/>
    </location>
</feature>
<keyword evidence="1" id="KW-0472">Membrane</keyword>
<dbReference type="HOGENOM" id="CLU_2775153_0_0_5"/>
<evidence type="ECO:0000313" key="3">
    <source>
        <dbReference type="Proteomes" id="UP000000491"/>
    </source>
</evidence>
<sequence length="69" mass="8241">MTSVYNFWVPFSSSLALRVIWFSSFYRIMAYRFLLKSLVINLGEHNYCLKFGFGFKIASKKRVSLYSFY</sequence>
<organism evidence="2 3">
    <name type="scientific">Zymomonas mobilis subsp. pomaceae (strain ATCC 29192 / DSM 22645 / JCM 10191 / CCUG 17912 / NBRC 13757 / NCIMB 11200 / NRRL B-4491 / Barker I)</name>
    <dbReference type="NCBI Taxonomy" id="579138"/>
    <lineage>
        <taxon>Bacteria</taxon>
        <taxon>Pseudomonadati</taxon>
        <taxon>Pseudomonadota</taxon>
        <taxon>Alphaproteobacteria</taxon>
        <taxon>Sphingomonadales</taxon>
        <taxon>Zymomonadaceae</taxon>
        <taxon>Zymomonas</taxon>
    </lineage>
</organism>
<accession>F8ETX5</accession>
<dbReference type="KEGG" id="zmp:Zymop_1177"/>